<keyword evidence="4" id="KW-0456">Lyase</keyword>
<evidence type="ECO:0000313" key="4">
    <source>
        <dbReference type="EMBL" id="QJC56208.1"/>
    </source>
</evidence>
<evidence type="ECO:0000256" key="2">
    <source>
        <dbReference type="SAM" id="SignalP"/>
    </source>
</evidence>
<protein>
    <submittedName>
        <fullName evidence="4">Membrane-bound lytic murein transglycosylase B</fullName>
        <ecNumber evidence="4">4.2.2.-</ecNumber>
    </submittedName>
</protein>
<proteinExistence type="predicted"/>
<dbReference type="Pfam" id="PF13406">
    <property type="entry name" value="SLT_2"/>
    <property type="match status" value="1"/>
</dbReference>
<dbReference type="GO" id="GO:0008933">
    <property type="term" value="F:peptidoglycan lytic transglycosylase activity"/>
    <property type="evidence" value="ECO:0007669"/>
    <property type="project" value="TreeGrafter"/>
</dbReference>
<dbReference type="EC" id="4.2.2.-" evidence="4"/>
<dbReference type="SUPFAM" id="SSF53955">
    <property type="entry name" value="Lysozyme-like"/>
    <property type="match status" value="1"/>
</dbReference>
<dbReference type="InterPro" id="IPR043426">
    <property type="entry name" value="MltB-like"/>
</dbReference>
<dbReference type="InterPro" id="IPR011757">
    <property type="entry name" value="Lytic_transglycosylase_MltB"/>
</dbReference>
<dbReference type="FunFam" id="1.10.8.350:FF:000001">
    <property type="entry name" value="Lytic murein transglycosylase B"/>
    <property type="match status" value="1"/>
</dbReference>
<evidence type="ECO:0000313" key="5">
    <source>
        <dbReference type="Proteomes" id="UP000502041"/>
    </source>
</evidence>
<keyword evidence="2" id="KW-0732">Signal</keyword>
<dbReference type="Gene3D" id="1.10.8.350">
    <property type="entry name" value="Bacterial muramidase"/>
    <property type="match status" value="1"/>
</dbReference>
<dbReference type="KEGG" id="pvac:HC248_01510"/>
<dbReference type="CDD" id="cd13399">
    <property type="entry name" value="Slt35-like"/>
    <property type="match status" value="1"/>
</dbReference>
<dbReference type="Proteomes" id="UP000502041">
    <property type="component" value="Chromosome"/>
</dbReference>
<accession>A0A6H2H8L0</accession>
<gene>
    <name evidence="4" type="primary">mltB</name>
    <name evidence="4" type="ORF">HC248_01510</name>
</gene>
<reference evidence="4 5" key="1">
    <citation type="submission" date="2020-04" db="EMBL/GenBank/DDBJ databases">
        <title>Complete genome of a Psychrophilic, Marine, Gas Vacuolate Bacterium Polaromonas vacuolata KCTC 22033T.</title>
        <authorList>
            <person name="Hwang K."/>
            <person name="Kim K.M."/>
        </authorList>
    </citation>
    <scope>NUCLEOTIDE SEQUENCE [LARGE SCALE GENOMIC DNA]</scope>
    <source>
        <strain evidence="4 5">KCTC 22033</strain>
    </source>
</reference>
<dbReference type="NCBIfam" id="TIGR02282">
    <property type="entry name" value="MltB"/>
    <property type="match status" value="1"/>
</dbReference>
<feature type="active site" evidence="1">
    <location>
        <position position="158"/>
    </location>
</feature>
<sequence>MKNLNLMNRIKPTARLLSRCALALAVTLTGSISGYAVQKKPVSSAASKSQKQDLSPFYAERPDAMAFADEMAARRDLDPAWVRSAIGGARNVERISSLMQPATKPFVKNWNAYRGRFINPGRIRAGVAFWNDNQASLMRAEKEYGVPAEIIVGILGVETIYGGNTGSFRVIDALTTLAFDFPQSHPRAAERSAYFKGELEQFLSLQNRRNASPFDQLGSYAGAMGMPQFMPTSINKYAVDFDADGQIDLLSPADAIGSVANYFKSFGWKTGMPAYYPVRFDTSILDMDTLMAPDILPTFSVASFGAKGAVLEGQALQHQGPLALVELLNGADPAQYVAGTENFYVITRYNWSSYYAMAVLELGQEVSRKRNSAGN</sequence>
<dbReference type="EMBL" id="CP051461">
    <property type="protein sequence ID" value="QJC56208.1"/>
    <property type="molecule type" value="Genomic_DNA"/>
</dbReference>
<dbReference type="InterPro" id="IPR031304">
    <property type="entry name" value="SLT_2"/>
</dbReference>
<name>A0A6H2H8L0_9BURK</name>
<feature type="chain" id="PRO_5026309730" evidence="2">
    <location>
        <begin position="37"/>
        <end position="375"/>
    </location>
</feature>
<dbReference type="GO" id="GO:0009253">
    <property type="term" value="P:peptidoglycan catabolic process"/>
    <property type="evidence" value="ECO:0007669"/>
    <property type="project" value="TreeGrafter"/>
</dbReference>
<dbReference type="RefSeq" id="WP_420372001.1">
    <property type="nucleotide sequence ID" value="NZ_CP051461.1"/>
</dbReference>
<evidence type="ECO:0000256" key="1">
    <source>
        <dbReference type="PIRSR" id="PIRSR611757-1"/>
    </source>
</evidence>
<keyword evidence="5" id="KW-1185">Reference proteome</keyword>
<dbReference type="PANTHER" id="PTHR30163">
    <property type="entry name" value="MEMBRANE-BOUND LYTIC MUREIN TRANSGLYCOSYLASE B"/>
    <property type="match status" value="1"/>
</dbReference>
<feature type="signal peptide" evidence="2">
    <location>
        <begin position="1"/>
        <end position="36"/>
    </location>
</feature>
<dbReference type="AlphaFoldDB" id="A0A6H2H8L0"/>
<evidence type="ECO:0000259" key="3">
    <source>
        <dbReference type="Pfam" id="PF13406"/>
    </source>
</evidence>
<feature type="domain" description="Transglycosylase SLT" evidence="3">
    <location>
        <begin position="62"/>
        <end position="364"/>
    </location>
</feature>
<dbReference type="Gene3D" id="1.10.530.10">
    <property type="match status" value="1"/>
</dbReference>
<dbReference type="PANTHER" id="PTHR30163:SF9">
    <property type="entry name" value="MEMBRANE-BOUND LYTIC MUREIN TRANSGLYCOSYLASE B"/>
    <property type="match status" value="1"/>
</dbReference>
<dbReference type="InterPro" id="IPR023346">
    <property type="entry name" value="Lysozyme-like_dom_sf"/>
</dbReference>
<organism evidence="4 5">
    <name type="scientific">Polaromonas vacuolata</name>
    <dbReference type="NCBI Taxonomy" id="37448"/>
    <lineage>
        <taxon>Bacteria</taxon>
        <taxon>Pseudomonadati</taxon>
        <taxon>Pseudomonadota</taxon>
        <taxon>Betaproteobacteria</taxon>
        <taxon>Burkholderiales</taxon>
        <taxon>Comamonadaceae</taxon>
        <taxon>Polaromonas</taxon>
    </lineage>
</organism>